<dbReference type="EMBL" id="JAZHOF010000008">
    <property type="protein sequence ID" value="MEJ8573621.1"/>
    <property type="molecule type" value="Genomic_DNA"/>
</dbReference>
<evidence type="ECO:0000259" key="6">
    <source>
        <dbReference type="PROSITE" id="PS51443"/>
    </source>
</evidence>
<accession>A0AAW9S1X1</accession>
<dbReference type="InterPro" id="IPR040409">
    <property type="entry name" value="PCS-like"/>
</dbReference>
<feature type="domain" description="Peptidase C83" evidence="6">
    <location>
        <begin position="18"/>
        <end position="242"/>
    </location>
</feature>
<dbReference type="RefSeq" id="WP_340331325.1">
    <property type="nucleotide sequence ID" value="NZ_JAZHOF010000008.1"/>
</dbReference>
<keyword evidence="4" id="KW-0479">Metal-binding</keyword>
<keyword evidence="2" id="KW-0104">Cadmium</keyword>
<protein>
    <recommendedName>
        <fullName evidence="1">glutathione gamma-glutamylcysteinyltransferase</fullName>
        <ecNumber evidence="1">2.3.2.15</ecNumber>
    </recommendedName>
</protein>
<evidence type="ECO:0000256" key="4">
    <source>
        <dbReference type="ARBA" id="ARBA00022723"/>
    </source>
</evidence>
<sequence>MMRTTNTLIAISALLAVGFGGPVFADEATKPEAPVYFLTPESDSWLETAEKQDFLPLMSHFVSEYQATFCGIASSVMALNTLGIERPLAPKWYPYNYWDQENVFTQEVLEKVKPVSGVDAGGITLEQLETLLNLSGAKAEKTFASDVDVDAFRKAARETIADPDAVLIVNFARAVFGQAGLDGGGHISPVAAYNEEADRFLVLDVARYKYLPSWATATQLHAAMNTPDSSSGKSRGFVIVRK</sequence>
<evidence type="ECO:0000313" key="8">
    <source>
        <dbReference type="Proteomes" id="UP001378188"/>
    </source>
</evidence>
<proteinExistence type="predicted"/>
<dbReference type="InterPro" id="IPR038765">
    <property type="entry name" value="Papain-like_cys_pep_sf"/>
</dbReference>
<gene>
    <name evidence="7" type="ORF">V3328_19175</name>
</gene>
<dbReference type="Pfam" id="PF05023">
    <property type="entry name" value="Phytochelatin"/>
    <property type="match status" value="1"/>
</dbReference>
<keyword evidence="3" id="KW-0808">Transferase</keyword>
<feature type="chain" id="PRO_5043914473" description="glutathione gamma-glutamylcysteinyltransferase" evidence="5">
    <location>
        <begin position="26"/>
        <end position="242"/>
    </location>
</feature>
<dbReference type="EC" id="2.3.2.15" evidence="1"/>
<dbReference type="GO" id="GO:0016756">
    <property type="term" value="F:glutathione gamma-glutamylcysteinyltransferase activity"/>
    <property type="evidence" value="ECO:0007669"/>
    <property type="project" value="UniProtKB-EC"/>
</dbReference>
<dbReference type="GO" id="GO:0046872">
    <property type="term" value="F:metal ion binding"/>
    <property type="evidence" value="ECO:0007669"/>
    <property type="project" value="UniProtKB-KW"/>
</dbReference>
<evidence type="ECO:0000256" key="1">
    <source>
        <dbReference type="ARBA" id="ARBA00012468"/>
    </source>
</evidence>
<organism evidence="7 8">
    <name type="scientific">Microbaculum marinum</name>
    <dbReference type="NCBI Taxonomy" id="1764581"/>
    <lineage>
        <taxon>Bacteria</taxon>
        <taxon>Pseudomonadati</taxon>
        <taxon>Pseudomonadota</taxon>
        <taxon>Alphaproteobacteria</taxon>
        <taxon>Hyphomicrobiales</taxon>
        <taxon>Tepidamorphaceae</taxon>
        <taxon>Microbaculum</taxon>
    </lineage>
</organism>
<comment type="caution">
    <text evidence="7">The sequence shown here is derived from an EMBL/GenBank/DDBJ whole genome shotgun (WGS) entry which is preliminary data.</text>
</comment>
<dbReference type="SUPFAM" id="SSF54001">
    <property type="entry name" value="Cysteine proteinases"/>
    <property type="match status" value="1"/>
</dbReference>
<keyword evidence="5" id="KW-0732">Signal</keyword>
<keyword evidence="8" id="KW-1185">Reference proteome</keyword>
<name>A0AAW9S1X1_9HYPH</name>
<evidence type="ECO:0000256" key="5">
    <source>
        <dbReference type="SAM" id="SignalP"/>
    </source>
</evidence>
<dbReference type="AlphaFoldDB" id="A0AAW9S1X1"/>
<dbReference type="PROSITE" id="PS51443">
    <property type="entry name" value="PCS"/>
    <property type="match status" value="1"/>
</dbReference>
<dbReference type="GO" id="GO:0046938">
    <property type="term" value="P:phytochelatin biosynthetic process"/>
    <property type="evidence" value="ECO:0007669"/>
    <property type="project" value="InterPro"/>
</dbReference>
<feature type="signal peptide" evidence="5">
    <location>
        <begin position="1"/>
        <end position="25"/>
    </location>
</feature>
<evidence type="ECO:0000256" key="3">
    <source>
        <dbReference type="ARBA" id="ARBA00022679"/>
    </source>
</evidence>
<dbReference type="GO" id="GO:0010038">
    <property type="term" value="P:response to metal ion"/>
    <property type="evidence" value="ECO:0007669"/>
    <property type="project" value="InterPro"/>
</dbReference>
<dbReference type="Gene3D" id="3.90.70.30">
    <property type="entry name" value="Phytochelatin synthase, N-terminal domain"/>
    <property type="match status" value="1"/>
</dbReference>
<evidence type="ECO:0000313" key="7">
    <source>
        <dbReference type="EMBL" id="MEJ8573621.1"/>
    </source>
</evidence>
<reference evidence="7 8" key="1">
    <citation type="submission" date="2024-02" db="EMBL/GenBank/DDBJ databases">
        <title>Genome analysis and characterization of Microbaculum marinisediminis sp. nov., isolated from marine sediment.</title>
        <authorList>
            <person name="Du Z.-J."/>
            <person name="Ye Y.-Q."/>
            <person name="Zhang Z.-R."/>
            <person name="Yuan S.-M."/>
            <person name="Zhang X.-Y."/>
        </authorList>
    </citation>
    <scope>NUCLEOTIDE SEQUENCE [LARGE SCALE GENOMIC DNA]</scope>
    <source>
        <strain evidence="7 8">SDUM1044001</strain>
    </source>
</reference>
<dbReference type="PANTHER" id="PTHR33447:SF20">
    <property type="entry name" value="GLUTATHIONE GAMMA-GLUTAMYLCYSTEINYLTRANSFERASE"/>
    <property type="match status" value="1"/>
</dbReference>
<dbReference type="InterPro" id="IPR007719">
    <property type="entry name" value="PCS_N"/>
</dbReference>
<dbReference type="PANTHER" id="PTHR33447">
    <property type="entry name" value="GLUTATHIONE GAMMA-GLUTAMYLCYSTEINYLTRANSFERASE"/>
    <property type="match status" value="1"/>
</dbReference>
<dbReference type="InterPro" id="IPR038156">
    <property type="entry name" value="PCS_N_sf"/>
</dbReference>
<dbReference type="Proteomes" id="UP001378188">
    <property type="component" value="Unassembled WGS sequence"/>
</dbReference>
<evidence type="ECO:0000256" key="2">
    <source>
        <dbReference type="ARBA" id="ARBA00022539"/>
    </source>
</evidence>